<evidence type="ECO:0000256" key="1">
    <source>
        <dbReference type="SAM" id="Phobius"/>
    </source>
</evidence>
<name>A0A0F8Y1Y7_9ZZZZ</name>
<accession>A0A0F8Y1Y7</accession>
<dbReference type="AlphaFoldDB" id="A0A0F8Y1Y7"/>
<comment type="caution">
    <text evidence="2">The sequence shown here is derived from an EMBL/GenBank/DDBJ whole genome shotgun (WGS) entry which is preliminary data.</text>
</comment>
<organism evidence="2">
    <name type="scientific">marine sediment metagenome</name>
    <dbReference type="NCBI Taxonomy" id="412755"/>
    <lineage>
        <taxon>unclassified sequences</taxon>
        <taxon>metagenomes</taxon>
        <taxon>ecological metagenomes</taxon>
    </lineage>
</organism>
<feature type="transmembrane region" description="Helical" evidence="1">
    <location>
        <begin position="95"/>
        <end position="120"/>
    </location>
</feature>
<protein>
    <submittedName>
        <fullName evidence="2">Uncharacterized protein</fullName>
    </submittedName>
</protein>
<feature type="transmembrane region" description="Helical" evidence="1">
    <location>
        <begin position="58"/>
        <end position="83"/>
    </location>
</feature>
<dbReference type="EMBL" id="LAZR01055927">
    <property type="protein sequence ID" value="KKK75313.1"/>
    <property type="molecule type" value="Genomic_DNA"/>
</dbReference>
<keyword evidence="1" id="KW-0812">Transmembrane</keyword>
<keyword evidence="1" id="KW-1133">Transmembrane helix</keyword>
<proteinExistence type="predicted"/>
<reference evidence="2" key="1">
    <citation type="journal article" date="2015" name="Nature">
        <title>Complex archaea that bridge the gap between prokaryotes and eukaryotes.</title>
        <authorList>
            <person name="Spang A."/>
            <person name="Saw J.H."/>
            <person name="Jorgensen S.L."/>
            <person name="Zaremba-Niedzwiedzka K."/>
            <person name="Martijn J."/>
            <person name="Lind A.E."/>
            <person name="van Eijk R."/>
            <person name="Schleper C."/>
            <person name="Guy L."/>
            <person name="Ettema T.J."/>
        </authorList>
    </citation>
    <scope>NUCLEOTIDE SEQUENCE</scope>
</reference>
<evidence type="ECO:0000313" key="2">
    <source>
        <dbReference type="EMBL" id="KKK75313.1"/>
    </source>
</evidence>
<feature type="non-terminal residue" evidence="2">
    <location>
        <position position="1"/>
    </location>
</feature>
<gene>
    <name evidence="2" type="ORF">LCGC14_2874970</name>
</gene>
<keyword evidence="1" id="KW-0472">Membrane</keyword>
<sequence>LPSKIKCILCGKKKSIKKRVFKTEIKEFQDYPNLPEICKKTRDILKKREKYIQRLNSLLYRLLAPIKLTLILGATVLILRAIYPGNLLLNSTALTILIIMIIVGILYSFDFLFLIAYAIVRKSSK</sequence>